<proteinExistence type="predicted"/>
<organism evidence="1 2">
    <name type="scientific">Halobaculum saliterrae</name>
    <dbReference type="NCBI Taxonomy" id="2073113"/>
    <lineage>
        <taxon>Archaea</taxon>
        <taxon>Methanobacteriati</taxon>
        <taxon>Methanobacteriota</taxon>
        <taxon>Stenosarchaea group</taxon>
        <taxon>Halobacteria</taxon>
        <taxon>Halobacteriales</taxon>
        <taxon>Haloferacaceae</taxon>
        <taxon>Halobaculum</taxon>
    </lineage>
</organism>
<dbReference type="Proteomes" id="UP000437065">
    <property type="component" value="Unassembled WGS sequence"/>
</dbReference>
<evidence type="ECO:0000313" key="2">
    <source>
        <dbReference type="Proteomes" id="UP000437065"/>
    </source>
</evidence>
<comment type="caution">
    <text evidence="1">The sequence shown here is derived from an EMBL/GenBank/DDBJ whole genome shotgun (WGS) entry which is preliminary data.</text>
</comment>
<dbReference type="RefSeq" id="WP_159664704.1">
    <property type="nucleotide sequence ID" value="NZ_WUUS01000003.1"/>
</dbReference>
<protein>
    <submittedName>
        <fullName evidence="1">Uncharacterized protein</fullName>
    </submittedName>
</protein>
<name>A0A6B0SQT0_9EURY</name>
<sequence>MAPRLPGDPPNPGSQWNPSVPLPSVAIVLRCKGCNQKFVTREQHPSARLGMCRYCAPPEWYAEYIPRGRWRADG</sequence>
<gene>
    <name evidence="1" type="ORF">GRX01_06575</name>
</gene>
<keyword evidence="2" id="KW-1185">Reference proteome</keyword>
<dbReference type="AlphaFoldDB" id="A0A6B0SQT0"/>
<evidence type="ECO:0000313" key="1">
    <source>
        <dbReference type="EMBL" id="MXR41005.1"/>
    </source>
</evidence>
<reference evidence="1 2" key="1">
    <citation type="submission" date="2019-12" db="EMBL/GenBank/DDBJ databases">
        <title>Isolation and characterization of three novel carbon monoxide-oxidizing members of Halobacteria from salione crusts and soils.</title>
        <authorList>
            <person name="Myers M.R."/>
            <person name="King G.M."/>
        </authorList>
    </citation>
    <scope>NUCLEOTIDE SEQUENCE [LARGE SCALE GENOMIC DNA]</scope>
    <source>
        <strain evidence="1 2">WSA2</strain>
    </source>
</reference>
<dbReference type="EMBL" id="WUUS01000003">
    <property type="protein sequence ID" value="MXR41005.1"/>
    <property type="molecule type" value="Genomic_DNA"/>
</dbReference>
<accession>A0A6B0SQT0</accession>